<keyword evidence="3" id="KW-1185">Reference proteome</keyword>
<protein>
    <submittedName>
        <fullName evidence="2">Uncharacterized protein</fullName>
    </submittedName>
</protein>
<evidence type="ECO:0000313" key="2">
    <source>
        <dbReference type="EMBL" id="KAK9525840.1"/>
    </source>
</evidence>
<dbReference type="AlphaFoldDB" id="A0AAW1EV38"/>
<reference evidence="2 3" key="1">
    <citation type="journal article" date="2024" name="Genome Biol. Evol.">
        <title>Chromosome-level genome assembly of the viviparous eelpout Zoarces viviparus.</title>
        <authorList>
            <person name="Fuhrmann N."/>
            <person name="Brasseur M.V."/>
            <person name="Bakowski C.E."/>
            <person name="Podsiadlowski L."/>
            <person name="Prost S."/>
            <person name="Krehenwinkel H."/>
            <person name="Mayer C."/>
        </authorList>
    </citation>
    <scope>NUCLEOTIDE SEQUENCE [LARGE SCALE GENOMIC DNA]</scope>
    <source>
        <strain evidence="2">NO-MEL_2022_Ind0_liver</strain>
    </source>
</reference>
<dbReference type="Proteomes" id="UP001488805">
    <property type="component" value="Unassembled WGS sequence"/>
</dbReference>
<proteinExistence type="predicted"/>
<evidence type="ECO:0000313" key="3">
    <source>
        <dbReference type="Proteomes" id="UP001488805"/>
    </source>
</evidence>
<name>A0AAW1EV38_ZOAVI</name>
<organism evidence="2 3">
    <name type="scientific">Zoarces viviparus</name>
    <name type="common">Viviparous eelpout</name>
    <name type="synonym">Blennius viviparus</name>
    <dbReference type="NCBI Taxonomy" id="48416"/>
    <lineage>
        <taxon>Eukaryota</taxon>
        <taxon>Metazoa</taxon>
        <taxon>Chordata</taxon>
        <taxon>Craniata</taxon>
        <taxon>Vertebrata</taxon>
        <taxon>Euteleostomi</taxon>
        <taxon>Actinopterygii</taxon>
        <taxon>Neopterygii</taxon>
        <taxon>Teleostei</taxon>
        <taxon>Neoteleostei</taxon>
        <taxon>Acanthomorphata</taxon>
        <taxon>Eupercaria</taxon>
        <taxon>Perciformes</taxon>
        <taxon>Cottioidei</taxon>
        <taxon>Zoarcales</taxon>
        <taxon>Zoarcidae</taxon>
        <taxon>Zoarcinae</taxon>
        <taxon>Zoarces</taxon>
    </lineage>
</organism>
<dbReference type="EMBL" id="JBCEZU010000134">
    <property type="protein sequence ID" value="KAK9525840.1"/>
    <property type="molecule type" value="Genomic_DNA"/>
</dbReference>
<evidence type="ECO:0000256" key="1">
    <source>
        <dbReference type="SAM" id="MobiDB-lite"/>
    </source>
</evidence>
<feature type="region of interest" description="Disordered" evidence="1">
    <location>
        <begin position="52"/>
        <end position="87"/>
    </location>
</feature>
<accession>A0AAW1EV38</accession>
<feature type="compositionally biased region" description="Low complexity" evidence="1">
    <location>
        <begin position="52"/>
        <end position="62"/>
    </location>
</feature>
<sequence>MGCSAVTGLAGVLSRYERAHWFWRSSTGTLTLSTTGAPAASSLVLFRYSLAPSRGPGPASSPHQAGSGPGSTCLAQSPPLLKDRGVSEAWKRSLTPSLYKQRPLSEPLI</sequence>
<comment type="caution">
    <text evidence="2">The sequence shown here is derived from an EMBL/GenBank/DDBJ whole genome shotgun (WGS) entry which is preliminary data.</text>
</comment>
<gene>
    <name evidence="2" type="ORF">VZT92_016514</name>
</gene>